<dbReference type="Proteomes" id="UP001187343">
    <property type="component" value="Unassembled WGS sequence"/>
</dbReference>
<name>A0AA88PWT6_9TELE</name>
<sequence length="153" mass="16043">MTASVPSFSISPGCLSQTRQTRQALSNADVYYSRQMNKTELYNIFCSIQSTTSPAAGNQATPRGTPYARPKQTSSLTRKGLRSSSRRSRPSANLGRAPDATAVSPSLPAAPPCSAPACRASLRSAGGHLGLLTAFLLSLSSPQDMARGPTAEL</sequence>
<feature type="compositionally biased region" description="Polar residues" evidence="1">
    <location>
        <begin position="52"/>
        <end position="62"/>
    </location>
</feature>
<organism evidence="2 3">
    <name type="scientific">Cirrhinus molitorella</name>
    <name type="common">mud carp</name>
    <dbReference type="NCBI Taxonomy" id="172907"/>
    <lineage>
        <taxon>Eukaryota</taxon>
        <taxon>Metazoa</taxon>
        <taxon>Chordata</taxon>
        <taxon>Craniata</taxon>
        <taxon>Vertebrata</taxon>
        <taxon>Euteleostomi</taxon>
        <taxon>Actinopterygii</taxon>
        <taxon>Neopterygii</taxon>
        <taxon>Teleostei</taxon>
        <taxon>Ostariophysi</taxon>
        <taxon>Cypriniformes</taxon>
        <taxon>Cyprinidae</taxon>
        <taxon>Labeoninae</taxon>
        <taxon>Labeonini</taxon>
        <taxon>Cirrhinus</taxon>
    </lineage>
</organism>
<reference evidence="2" key="1">
    <citation type="submission" date="2023-08" db="EMBL/GenBank/DDBJ databases">
        <title>Chromosome-level Genome Assembly of mud carp (Cirrhinus molitorella).</title>
        <authorList>
            <person name="Liu H."/>
        </authorList>
    </citation>
    <scope>NUCLEOTIDE SEQUENCE</scope>
    <source>
        <strain evidence="2">Prfri</strain>
        <tissue evidence="2">Muscle</tissue>
    </source>
</reference>
<dbReference type="EMBL" id="JAUYZG010000007">
    <property type="protein sequence ID" value="KAK2903452.1"/>
    <property type="molecule type" value="Genomic_DNA"/>
</dbReference>
<accession>A0AA88PWT6</accession>
<evidence type="ECO:0000256" key="1">
    <source>
        <dbReference type="SAM" id="MobiDB-lite"/>
    </source>
</evidence>
<comment type="caution">
    <text evidence="2">The sequence shown here is derived from an EMBL/GenBank/DDBJ whole genome shotgun (WGS) entry which is preliminary data.</text>
</comment>
<feature type="region of interest" description="Disordered" evidence="1">
    <location>
        <begin position="52"/>
        <end position="110"/>
    </location>
</feature>
<dbReference type="AlphaFoldDB" id="A0AA88PWT6"/>
<feature type="compositionally biased region" description="Basic residues" evidence="1">
    <location>
        <begin position="79"/>
        <end position="89"/>
    </location>
</feature>
<keyword evidence="3" id="KW-1185">Reference proteome</keyword>
<evidence type="ECO:0000313" key="3">
    <source>
        <dbReference type="Proteomes" id="UP001187343"/>
    </source>
</evidence>
<gene>
    <name evidence="2" type="ORF">Q8A67_008165</name>
</gene>
<evidence type="ECO:0000313" key="2">
    <source>
        <dbReference type="EMBL" id="KAK2903452.1"/>
    </source>
</evidence>
<proteinExistence type="predicted"/>
<protein>
    <submittedName>
        <fullName evidence="2">Uncharacterized protein</fullName>
    </submittedName>
</protein>